<evidence type="ECO:0000313" key="8">
    <source>
        <dbReference type="EMBL" id="MEL0614469.1"/>
    </source>
</evidence>
<dbReference type="CDD" id="cd16327">
    <property type="entry name" value="RseB"/>
    <property type="match status" value="1"/>
</dbReference>
<dbReference type="InterPro" id="IPR033434">
    <property type="entry name" value="MucB/RseB_N"/>
</dbReference>
<protein>
    <submittedName>
        <fullName evidence="8">MucB/RseB C-terminal domain-containing protein</fullName>
    </submittedName>
</protein>
<feature type="domain" description="MucB/RseB N-terminal" evidence="6">
    <location>
        <begin position="31"/>
        <end position="204"/>
    </location>
</feature>
<feature type="signal peptide" evidence="5">
    <location>
        <begin position="1"/>
        <end position="24"/>
    </location>
</feature>
<name>A0ABU9G7J4_9GAMM</name>
<dbReference type="Gene3D" id="3.30.200.100">
    <property type="entry name" value="MucB/RseB, C-terminal domain"/>
    <property type="match status" value="1"/>
</dbReference>
<keyword evidence="4" id="KW-0574">Periplasm</keyword>
<dbReference type="PANTHER" id="PTHR38782">
    <property type="match status" value="1"/>
</dbReference>
<keyword evidence="9" id="KW-1185">Reference proteome</keyword>
<proteinExistence type="inferred from homology"/>
<evidence type="ECO:0000256" key="3">
    <source>
        <dbReference type="ARBA" id="ARBA00022729"/>
    </source>
</evidence>
<dbReference type="Gene3D" id="2.50.20.10">
    <property type="entry name" value="Lipoprotein localisation LolA/LolB/LppX"/>
    <property type="match status" value="1"/>
</dbReference>
<dbReference type="EMBL" id="JBAKAR010000015">
    <property type="protein sequence ID" value="MEL0614469.1"/>
    <property type="molecule type" value="Genomic_DNA"/>
</dbReference>
<evidence type="ECO:0000256" key="5">
    <source>
        <dbReference type="SAM" id="SignalP"/>
    </source>
</evidence>
<dbReference type="InterPro" id="IPR038484">
    <property type="entry name" value="MucB/RseB_C_sf"/>
</dbReference>
<feature type="chain" id="PRO_5045334204" evidence="5">
    <location>
        <begin position="25"/>
        <end position="322"/>
    </location>
</feature>
<evidence type="ECO:0000256" key="4">
    <source>
        <dbReference type="ARBA" id="ARBA00022764"/>
    </source>
</evidence>
<dbReference type="Proteomes" id="UP001379949">
    <property type="component" value="Unassembled WGS sequence"/>
</dbReference>
<feature type="domain" description="MucB/RseB C-terminal" evidence="7">
    <location>
        <begin position="223"/>
        <end position="313"/>
    </location>
</feature>
<dbReference type="InterPro" id="IPR005588">
    <property type="entry name" value="MucB_RseB"/>
</dbReference>
<accession>A0ABU9G7J4</accession>
<evidence type="ECO:0000256" key="1">
    <source>
        <dbReference type="ARBA" id="ARBA00004418"/>
    </source>
</evidence>
<dbReference type="PIRSF" id="PIRSF005427">
    <property type="entry name" value="RseB"/>
    <property type="match status" value="1"/>
</dbReference>
<gene>
    <name evidence="8" type="ORF">V6242_15035</name>
</gene>
<comment type="subcellular location">
    <subcellularLocation>
        <location evidence="1">Periplasm</location>
    </subcellularLocation>
</comment>
<keyword evidence="3 5" id="KW-0732">Signal</keyword>
<sequence>MTLSGLLRAGLVVLSVLLSPSGYSAPTTPNAAQLLEEMSQSFSKLDYDGVFIHSENTRMNSMRVQHQQKKGKEYESLVDLDGNKIQVIRIDNTVICVYPNESIADKQVMSSTPFKRFIGLDSERLTLGYDLVVSDKIGRIAGRDAYHLRLVPKDQYRYAHEVWLDKHNRFLLKHDMLDQNGGLLDRIQFTSVTFDPNLKAEDFIPNKSSYSKQMVEPKPRQIKSLWKFDWLPEGFSLVWPEARSLNHGTSMLLLSDGMATISVFVEPVRKVKPTSYLLIGATVAGEKTLKVDKQLYLVTMVGEVPKVTIEKLMSVFMPKARL</sequence>
<evidence type="ECO:0000313" key="9">
    <source>
        <dbReference type="Proteomes" id="UP001379949"/>
    </source>
</evidence>
<evidence type="ECO:0000259" key="7">
    <source>
        <dbReference type="Pfam" id="PF17188"/>
    </source>
</evidence>
<organism evidence="8 9">
    <name type="scientific">Marinomonas arenicola</name>
    <dbReference type="NCBI Taxonomy" id="569601"/>
    <lineage>
        <taxon>Bacteria</taxon>
        <taxon>Pseudomonadati</taxon>
        <taxon>Pseudomonadota</taxon>
        <taxon>Gammaproteobacteria</taxon>
        <taxon>Oceanospirillales</taxon>
        <taxon>Oceanospirillaceae</taxon>
        <taxon>Marinomonas</taxon>
    </lineage>
</organism>
<dbReference type="RefSeq" id="WP_341567920.1">
    <property type="nucleotide sequence ID" value="NZ_JBAKAR010000015.1"/>
</dbReference>
<dbReference type="PANTHER" id="PTHR38782:SF1">
    <property type="entry name" value="SIGMA-E FACTOR REGULATORY PROTEIN RSEB"/>
    <property type="match status" value="1"/>
</dbReference>
<dbReference type="Pfam" id="PF03888">
    <property type="entry name" value="MucB_RseB"/>
    <property type="match status" value="1"/>
</dbReference>
<dbReference type="InterPro" id="IPR033436">
    <property type="entry name" value="MucB/RseB_C"/>
</dbReference>
<reference evidence="8 9" key="1">
    <citation type="submission" date="2024-02" db="EMBL/GenBank/DDBJ databases">
        <title>Bacteria isolated from the canopy kelp, Nereocystis luetkeana.</title>
        <authorList>
            <person name="Pfister C.A."/>
            <person name="Younker I.T."/>
            <person name="Light S.H."/>
        </authorList>
    </citation>
    <scope>NUCLEOTIDE SEQUENCE [LARGE SCALE GENOMIC DNA]</scope>
    <source>
        <strain evidence="8 9">TI.4.07</strain>
    </source>
</reference>
<comment type="caution">
    <text evidence="8">The sequence shown here is derived from an EMBL/GenBank/DDBJ whole genome shotgun (WGS) entry which is preliminary data.</text>
</comment>
<comment type="similarity">
    <text evidence="2">Belongs to the RseB family.</text>
</comment>
<evidence type="ECO:0000259" key="6">
    <source>
        <dbReference type="Pfam" id="PF03888"/>
    </source>
</evidence>
<evidence type="ECO:0000256" key="2">
    <source>
        <dbReference type="ARBA" id="ARBA00008150"/>
    </source>
</evidence>
<dbReference type="Pfam" id="PF17188">
    <property type="entry name" value="MucB_RseB_C"/>
    <property type="match status" value="1"/>
</dbReference>